<keyword evidence="4" id="KW-0456">Lyase</keyword>
<dbReference type="InterPro" id="IPR011050">
    <property type="entry name" value="Pectin_lyase_fold/virulence"/>
</dbReference>
<proteinExistence type="predicted"/>
<dbReference type="GO" id="GO:0016829">
    <property type="term" value="F:lyase activity"/>
    <property type="evidence" value="ECO:0007669"/>
    <property type="project" value="UniProtKB-KW"/>
</dbReference>
<dbReference type="HOGENOM" id="CLU_310515_0_0_10"/>
<dbReference type="Gene3D" id="2.160.20.10">
    <property type="entry name" value="Single-stranded right-handed beta-helix, Pectin lyase-like"/>
    <property type="match status" value="2"/>
</dbReference>
<reference evidence="3 5" key="1">
    <citation type="submission" date="2014-03" db="EMBL/GenBank/DDBJ databases">
        <title>Complete genome sequence of a deeply braunched marine Bacteroidia bacterium Draconibacterium orientale type strain FH5T.</title>
        <authorList>
            <person name="Li X."/>
            <person name="Wang X."/>
            <person name="Xie Z."/>
            <person name="Du Z."/>
            <person name="Chen G."/>
        </authorList>
    </citation>
    <scope>NUCLEOTIDE SEQUENCE [LARGE SCALE GENOMIC DNA]</scope>
    <source>
        <strain evidence="3 5">FH5</strain>
    </source>
</reference>
<dbReference type="InterPro" id="IPR024535">
    <property type="entry name" value="RHGA/B-epi-like_pectate_lyase"/>
</dbReference>
<dbReference type="AlphaFoldDB" id="X5DJ71"/>
<dbReference type="STRING" id="1168034.FH5T_15645"/>
<dbReference type="InterPro" id="IPR012334">
    <property type="entry name" value="Pectin_lyas_fold"/>
</dbReference>
<feature type="signal peptide" evidence="1">
    <location>
        <begin position="1"/>
        <end position="19"/>
    </location>
</feature>
<gene>
    <name evidence="3" type="ORF">FH5T_15645</name>
    <name evidence="4" type="ORF">SAMN05444285_10548</name>
</gene>
<reference evidence="4 6" key="2">
    <citation type="submission" date="2016-10" db="EMBL/GenBank/DDBJ databases">
        <authorList>
            <person name="de Groot N.N."/>
        </authorList>
    </citation>
    <scope>NUCLEOTIDE SEQUENCE [LARGE SCALE GENOMIC DNA]</scope>
    <source>
        <strain evidence="4 6">DSM 25947</strain>
    </source>
</reference>
<dbReference type="OrthoDB" id="9795222at2"/>
<keyword evidence="1" id="KW-0732">Signal</keyword>
<feature type="chain" id="PRO_5010514988" evidence="1">
    <location>
        <begin position="20"/>
        <end position="937"/>
    </location>
</feature>
<evidence type="ECO:0000256" key="1">
    <source>
        <dbReference type="SAM" id="SignalP"/>
    </source>
</evidence>
<organism evidence="4 6">
    <name type="scientific">Draconibacterium orientale</name>
    <dbReference type="NCBI Taxonomy" id="1168034"/>
    <lineage>
        <taxon>Bacteria</taxon>
        <taxon>Pseudomonadati</taxon>
        <taxon>Bacteroidota</taxon>
        <taxon>Bacteroidia</taxon>
        <taxon>Marinilabiliales</taxon>
        <taxon>Prolixibacteraceae</taxon>
        <taxon>Draconibacterium</taxon>
    </lineage>
</organism>
<evidence type="ECO:0000313" key="6">
    <source>
        <dbReference type="Proteomes" id="UP000181981"/>
    </source>
</evidence>
<keyword evidence="5" id="KW-1185">Reference proteome</keyword>
<dbReference type="Proteomes" id="UP000023772">
    <property type="component" value="Chromosome"/>
</dbReference>
<evidence type="ECO:0000313" key="3">
    <source>
        <dbReference type="EMBL" id="AHW60587.1"/>
    </source>
</evidence>
<accession>X5DJ71</accession>
<dbReference type="SUPFAM" id="SSF51126">
    <property type="entry name" value="Pectin lyase-like"/>
    <property type="match status" value="2"/>
</dbReference>
<protein>
    <submittedName>
        <fullName evidence="4">Pectate lyase superfamily protein</fullName>
    </submittedName>
    <submittedName>
        <fullName evidence="3">Poly(Beta-D-mannuronate) C5 epimerase</fullName>
    </submittedName>
</protein>
<dbReference type="EMBL" id="FOHT01000005">
    <property type="protein sequence ID" value="SET04190.1"/>
    <property type="molecule type" value="Genomic_DNA"/>
</dbReference>
<dbReference type="eggNOG" id="COG5434">
    <property type="taxonomic scope" value="Bacteria"/>
</dbReference>
<evidence type="ECO:0000259" key="2">
    <source>
        <dbReference type="Pfam" id="PF12708"/>
    </source>
</evidence>
<sequence>MKQIILVGIVLLLSLGVKAQATNSSGLIEKSIKTDYPTKDWVISDFVVTDPKFGAKAEPGFDNRAAFQAAIDAAYENGGGVVYIPAGNYEFRSTATASRTVRVRQGAEEAMKEFDYQYVLNLPPSVQLRGDWADPELYDGKVLGTILEVRVGKDAPNYNAAVESWWNDSQAGNALRTTYTSIADRFIDMKAGTGVTNLSIWYPEQDINDVKPYPWTLFQANGDCATIENVTLVNTYNGFYSAPSELHYLLNCYMTALNTGVEVHVCTDIGRIENVKIDPKYWANSGLPGSPSLEKTTGYTRANGTGFNMHRSDWEYVSYLYVSGYKTGMWVGREPGYSDTPNAQFYEIHIKDCETGLYVQAVNPYGLLISNSTFGAEKDGKAVYFYDDFETSVQFNGVDFTGPVVSDGRDGVVSFESCTFSDYNDYALRINNGNTLLTQCDFTKPAGHVFLGTDVNTLKSVNSGYQRKLEVKNNSKSAKVEILKGDEYSFDPIPKNITTDIQVHPRPASNNVLKVDLPKATGFNNDQPTVDVSEELQTALNKVKAAGGGTVYLPGGRYLVDHPIKVPSDVELRGTWDVQHHTQSSGAAIFTNYTGGTNGEEGASLIQLEKGAGIRGLTVAQLNIATDGFSAQNPRTTPFMIQGQGTNVYIVNITAIGDKGIDLASYNTSGHYVDYFGGVLARAGIWVGGGARGGFIRNMQLNPHYGSRLPQSGQGYPKISLTRFIQSNCSALKFADIKNQTIFNNFVYGSFYGIHFLKDEITGTDPGEMTVIGHGSDGCSFSLFVEDADENTKLIAINSELVCTRTAEKVRSYVLMGDEVNTEKVHPAAELVLYNSAFWGSPVIGAIINSGTVRFQQANFQRSGAPGIDNRGGDAHVYTSYFANPMQGEATGDNVYTKLHATGVAIELTNNYYISGFREDNAQPGKIYGADIITNKK</sequence>
<dbReference type="RefSeq" id="WP_081804866.1">
    <property type="nucleotide sequence ID" value="NZ_FOHT01000005.1"/>
</dbReference>
<dbReference type="Pfam" id="PF12708">
    <property type="entry name" value="Pect-lyase_RHGA_epim"/>
    <property type="match status" value="1"/>
</dbReference>
<dbReference type="KEGG" id="dori:FH5T_15645"/>
<evidence type="ECO:0000313" key="5">
    <source>
        <dbReference type="Proteomes" id="UP000023772"/>
    </source>
</evidence>
<dbReference type="EMBL" id="CP007451">
    <property type="protein sequence ID" value="AHW60587.1"/>
    <property type="molecule type" value="Genomic_DNA"/>
</dbReference>
<feature type="domain" description="Rhamnogalacturonase A/B/Epimerase-like pectate lyase" evidence="2">
    <location>
        <begin position="522"/>
        <end position="693"/>
    </location>
</feature>
<name>X5DJ71_9BACT</name>
<dbReference type="Proteomes" id="UP000181981">
    <property type="component" value="Unassembled WGS sequence"/>
</dbReference>
<evidence type="ECO:0000313" key="4">
    <source>
        <dbReference type="EMBL" id="SET04190.1"/>
    </source>
</evidence>